<keyword evidence="1" id="KW-0678">Repressor</keyword>
<evidence type="ECO:0000256" key="4">
    <source>
        <dbReference type="ARBA" id="ARBA00023163"/>
    </source>
</evidence>
<accession>A0A0B1R286</accession>
<dbReference type="InterPro" id="IPR050109">
    <property type="entry name" value="HTH-type_TetR-like_transc_reg"/>
</dbReference>
<dbReference type="PROSITE" id="PS50977">
    <property type="entry name" value="HTH_TETR_2"/>
    <property type="match status" value="1"/>
</dbReference>
<evidence type="ECO:0000313" key="7">
    <source>
        <dbReference type="EMBL" id="KHJ65185.1"/>
    </source>
</evidence>
<keyword evidence="2" id="KW-0805">Transcription regulation</keyword>
<dbReference type="InterPro" id="IPR009057">
    <property type="entry name" value="Homeodomain-like_sf"/>
</dbReference>
<dbReference type="GO" id="GO:0000976">
    <property type="term" value="F:transcription cis-regulatory region binding"/>
    <property type="evidence" value="ECO:0007669"/>
    <property type="project" value="TreeGrafter"/>
</dbReference>
<dbReference type="PRINTS" id="PR00455">
    <property type="entry name" value="HTHTETR"/>
</dbReference>
<dbReference type="InterPro" id="IPR036271">
    <property type="entry name" value="Tet_transcr_reg_TetR-rel_C_sf"/>
</dbReference>
<evidence type="ECO:0000259" key="6">
    <source>
        <dbReference type="PROSITE" id="PS50977"/>
    </source>
</evidence>
<dbReference type="Proteomes" id="UP000030853">
    <property type="component" value="Unassembled WGS sequence"/>
</dbReference>
<dbReference type="GO" id="GO:0003700">
    <property type="term" value="F:DNA-binding transcription factor activity"/>
    <property type="evidence" value="ECO:0007669"/>
    <property type="project" value="TreeGrafter"/>
</dbReference>
<evidence type="ECO:0000256" key="1">
    <source>
        <dbReference type="ARBA" id="ARBA00022491"/>
    </source>
</evidence>
<dbReference type="PANTHER" id="PTHR30055">
    <property type="entry name" value="HTH-TYPE TRANSCRIPTIONAL REGULATOR RUTR"/>
    <property type="match status" value="1"/>
</dbReference>
<feature type="DNA-binding region" description="H-T-H motif" evidence="5">
    <location>
        <begin position="29"/>
        <end position="48"/>
    </location>
</feature>
<gene>
    <name evidence="7" type="ORF">QU24_25980</name>
</gene>
<evidence type="ECO:0000256" key="5">
    <source>
        <dbReference type="PROSITE-ProRule" id="PRU00335"/>
    </source>
</evidence>
<evidence type="ECO:0000313" key="8">
    <source>
        <dbReference type="Proteomes" id="UP000030853"/>
    </source>
</evidence>
<reference evidence="7 8" key="1">
    <citation type="submission" date="2014-11" db="EMBL/GenBank/DDBJ databases">
        <title>Genome sequencing of Pantoea rodasii ND03.</title>
        <authorList>
            <person name="Muhamad Yunos N.Y."/>
            <person name="Chan K.-G."/>
        </authorList>
    </citation>
    <scope>NUCLEOTIDE SEQUENCE [LARGE SCALE GENOMIC DNA]</scope>
    <source>
        <strain evidence="7 8">ND03</strain>
    </source>
</reference>
<dbReference type="InterPro" id="IPR039538">
    <property type="entry name" value="BetI_C"/>
</dbReference>
<dbReference type="PANTHER" id="PTHR30055:SF234">
    <property type="entry name" value="HTH-TYPE TRANSCRIPTIONAL REGULATOR BETI"/>
    <property type="match status" value="1"/>
</dbReference>
<evidence type="ECO:0000256" key="3">
    <source>
        <dbReference type="ARBA" id="ARBA00023125"/>
    </source>
</evidence>
<protein>
    <submittedName>
        <fullName evidence="7">TetR-family transcriptional regulator</fullName>
    </submittedName>
</protein>
<keyword evidence="3 5" id="KW-0238">DNA-binding</keyword>
<sequence>MKEAAAELREKILDTAVALFIEKGLENVKTRELTTQLGLSRSHIYHYFPDWASLSLEACARFAQQDLQDFTHEINALPFPQRLNAFIASYLPKEPDAVWQLYSSLWRKATTETAYAELATQLTRQWQALMAGIIRDGISAGVFREANAEQVARQLSAMLNGYADLLIVVQETEAREQAINDLHAFIKLAL</sequence>
<keyword evidence="4" id="KW-0804">Transcription</keyword>
<dbReference type="Gene3D" id="1.10.357.10">
    <property type="entry name" value="Tetracycline Repressor, domain 2"/>
    <property type="match status" value="1"/>
</dbReference>
<name>A0A0B1R286_9GAMM</name>
<feature type="domain" description="HTH tetR-type" evidence="6">
    <location>
        <begin position="6"/>
        <end position="66"/>
    </location>
</feature>
<comment type="caution">
    <text evidence="7">The sequence shown here is derived from an EMBL/GenBank/DDBJ whole genome shotgun (WGS) entry which is preliminary data.</text>
</comment>
<dbReference type="AlphaFoldDB" id="A0A0B1R286"/>
<dbReference type="RefSeq" id="WP_039337138.1">
    <property type="nucleotide sequence ID" value="NZ_JTJJ01000155.1"/>
</dbReference>
<proteinExistence type="predicted"/>
<dbReference type="SUPFAM" id="SSF48498">
    <property type="entry name" value="Tetracyclin repressor-like, C-terminal domain"/>
    <property type="match status" value="1"/>
</dbReference>
<dbReference type="Pfam" id="PF13977">
    <property type="entry name" value="TetR_C_6"/>
    <property type="match status" value="1"/>
</dbReference>
<evidence type="ECO:0000256" key="2">
    <source>
        <dbReference type="ARBA" id="ARBA00023015"/>
    </source>
</evidence>
<dbReference type="Pfam" id="PF00440">
    <property type="entry name" value="TetR_N"/>
    <property type="match status" value="1"/>
</dbReference>
<organism evidence="7 8">
    <name type="scientific">Pantoea rodasii</name>
    <dbReference type="NCBI Taxonomy" id="1076549"/>
    <lineage>
        <taxon>Bacteria</taxon>
        <taxon>Pseudomonadati</taxon>
        <taxon>Pseudomonadota</taxon>
        <taxon>Gammaproteobacteria</taxon>
        <taxon>Enterobacterales</taxon>
        <taxon>Erwiniaceae</taxon>
        <taxon>Pantoea</taxon>
    </lineage>
</organism>
<dbReference type="InterPro" id="IPR001647">
    <property type="entry name" value="HTH_TetR"/>
</dbReference>
<dbReference type="EMBL" id="JTJJ01000155">
    <property type="protein sequence ID" value="KHJ65185.1"/>
    <property type="molecule type" value="Genomic_DNA"/>
</dbReference>
<dbReference type="SUPFAM" id="SSF46689">
    <property type="entry name" value="Homeodomain-like"/>
    <property type="match status" value="1"/>
</dbReference>